<dbReference type="GO" id="GO:0008270">
    <property type="term" value="F:zinc ion binding"/>
    <property type="evidence" value="ECO:0007669"/>
    <property type="project" value="InterPro"/>
</dbReference>
<protein>
    <submittedName>
        <fullName evidence="2">Gp60</fullName>
    </submittedName>
</protein>
<organism evidence="2">
    <name type="scientific">Burkholderia pseudomallei 1710a</name>
    <dbReference type="NCBI Taxonomy" id="320371"/>
    <lineage>
        <taxon>Bacteria</taxon>
        <taxon>Pseudomonadati</taxon>
        <taxon>Pseudomonadota</taxon>
        <taxon>Betaproteobacteria</taxon>
        <taxon>Burkholderiales</taxon>
        <taxon>Burkholderiaceae</taxon>
        <taxon>Burkholderia</taxon>
        <taxon>pseudomallei group</taxon>
    </lineage>
</organism>
<dbReference type="SMART" id="SM00507">
    <property type="entry name" value="HNHc"/>
    <property type="match status" value="1"/>
</dbReference>
<accession>A0A0E1WAS4</accession>
<dbReference type="InterPro" id="IPR002711">
    <property type="entry name" value="HNH"/>
</dbReference>
<dbReference type="HOGENOM" id="CLU_1902758_0_0_4"/>
<dbReference type="GO" id="GO:0003676">
    <property type="term" value="F:nucleic acid binding"/>
    <property type="evidence" value="ECO:0007669"/>
    <property type="project" value="InterPro"/>
</dbReference>
<name>A0A0E1WAS4_BURPE</name>
<feature type="domain" description="HNH nuclease" evidence="1">
    <location>
        <begin position="57"/>
        <end position="108"/>
    </location>
</feature>
<sequence>MSDCSKHPEWKPTGLQWKCPFCTPISNRPLTTKQKARVAAAGDAVRIDDLSGGAWDVIRKRIRKRAGYCCRACGVAVRAGVVDHIKPLAQGGSNADENLQLLCKECHDDKTNADQGYKVRRRVGVDGLPEGWA</sequence>
<evidence type="ECO:0000313" key="2">
    <source>
        <dbReference type="EMBL" id="EET09416.1"/>
    </source>
</evidence>
<dbReference type="InterPro" id="IPR003615">
    <property type="entry name" value="HNH_nuc"/>
</dbReference>
<dbReference type="GO" id="GO:0004519">
    <property type="term" value="F:endonuclease activity"/>
    <property type="evidence" value="ECO:0007669"/>
    <property type="project" value="InterPro"/>
</dbReference>
<evidence type="ECO:0000259" key="1">
    <source>
        <dbReference type="SMART" id="SM00507"/>
    </source>
</evidence>
<dbReference type="Gene3D" id="1.10.30.50">
    <property type="match status" value="1"/>
</dbReference>
<dbReference type="EMBL" id="CM000832">
    <property type="protein sequence ID" value="EET09416.1"/>
    <property type="molecule type" value="Genomic_DNA"/>
</dbReference>
<gene>
    <name evidence="2" type="ORF">BURPS1710A_1967</name>
</gene>
<dbReference type="AlphaFoldDB" id="A0A0E1WAS4"/>
<dbReference type="Pfam" id="PF01844">
    <property type="entry name" value="HNH"/>
    <property type="match status" value="1"/>
</dbReference>
<dbReference type="CDD" id="cd00085">
    <property type="entry name" value="HNHc"/>
    <property type="match status" value="1"/>
</dbReference>
<dbReference type="Proteomes" id="UP000001812">
    <property type="component" value="Chromosome I"/>
</dbReference>
<reference evidence="2" key="1">
    <citation type="submission" date="2009-05" db="EMBL/GenBank/DDBJ databases">
        <authorList>
            <person name="Harkins D.M."/>
            <person name="DeShazer D."/>
            <person name="Woods D.E."/>
            <person name="Brinkac L.M."/>
            <person name="Brown K.A."/>
            <person name="Hung G.C."/>
            <person name="Tuanyok A."/>
            <person name="Zhang B."/>
            <person name="Nierman W.C."/>
        </authorList>
    </citation>
    <scope>NUCLEOTIDE SEQUENCE [LARGE SCALE GENOMIC DNA]</scope>
    <source>
        <strain evidence="2">1710a</strain>
    </source>
</reference>
<proteinExistence type="predicted"/>